<comment type="subcellular location">
    <subcellularLocation>
        <location evidence="1">Membrane</location>
        <topology evidence="1">Multi-pass membrane protein</topology>
    </subcellularLocation>
</comment>
<evidence type="ECO:0000313" key="5">
    <source>
        <dbReference type="EMBL" id="GHG44422.1"/>
    </source>
</evidence>
<dbReference type="SUPFAM" id="SSF161098">
    <property type="entry name" value="MetI-like"/>
    <property type="match status" value="1"/>
</dbReference>
<keyword evidence="6" id="KW-1185">Reference proteome</keyword>
<dbReference type="EMBL" id="BNBF01000005">
    <property type="protein sequence ID" value="GHG44422.1"/>
    <property type="molecule type" value="Genomic_DNA"/>
</dbReference>
<keyword evidence="3" id="KW-1133">Transmembrane helix</keyword>
<protein>
    <recommendedName>
        <fullName evidence="7">Carbohydrate ABC transporter permease</fullName>
    </recommendedName>
</protein>
<dbReference type="InterPro" id="IPR035906">
    <property type="entry name" value="MetI-like_sf"/>
</dbReference>
<dbReference type="Gene3D" id="1.10.3720.10">
    <property type="entry name" value="MetI-like"/>
    <property type="match status" value="1"/>
</dbReference>
<reference evidence="6" key="1">
    <citation type="journal article" date="2019" name="Int. J. Syst. Evol. Microbiol.">
        <title>The Global Catalogue of Microorganisms (GCM) 10K type strain sequencing project: providing services to taxonomists for standard genome sequencing and annotation.</title>
        <authorList>
            <consortium name="The Broad Institute Genomics Platform"/>
            <consortium name="The Broad Institute Genome Sequencing Center for Infectious Disease"/>
            <person name="Wu L."/>
            <person name="Ma J."/>
        </authorList>
    </citation>
    <scope>NUCLEOTIDE SEQUENCE [LARGE SCALE GENOMIC DNA]</scope>
    <source>
        <strain evidence="6">JCM 4253</strain>
    </source>
</reference>
<evidence type="ECO:0000256" key="4">
    <source>
        <dbReference type="ARBA" id="ARBA00023136"/>
    </source>
</evidence>
<evidence type="ECO:0008006" key="7">
    <source>
        <dbReference type="Google" id="ProtNLM"/>
    </source>
</evidence>
<dbReference type="Proteomes" id="UP000619355">
    <property type="component" value="Unassembled WGS sequence"/>
</dbReference>
<gene>
    <name evidence="5" type="ORF">GCM10018980_22270</name>
</gene>
<dbReference type="AlphaFoldDB" id="A0A919C338"/>
<comment type="caution">
    <text evidence="5">The sequence shown here is derived from an EMBL/GenBank/DDBJ whole genome shotgun (WGS) entry which is preliminary data.</text>
</comment>
<evidence type="ECO:0000313" key="6">
    <source>
        <dbReference type="Proteomes" id="UP000619355"/>
    </source>
</evidence>
<accession>A0A919C338</accession>
<organism evidence="5 6">
    <name type="scientific">Streptomyces capoamus</name>
    <dbReference type="NCBI Taxonomy" id="68183"/>
    <lineage>
        <taxon>Bacteria</taxon>
        <taxon>Bacillati</taxon>
        <taxon>Actinomycetota</taxon>
        <taxon>Actinomycetes</taxon>
        <taxon>Kitasatosporales</taxon>
        <taxon>Streptomycetaceae</taxon>
        <taxon>Streptomyces</taxon>
    </lineage>
</organism>
<proteinExistence type="predicted"/>
<sequence>MGGPHRRVESAAVDVLDGAAAFVGDAGAGQLRRQCFPLILTQSPDKRVLPLFVWSFQGEFTINIPAIRAAVVLSTLPISVLYVLGRRQLVGGLTAGFGK</sequence>
<evidence type="ECO:0000256" key="3">
    <source>
        <dbReference type="ARBA" id="ARBA00022989"/>
    </source>
</evidence>
<keyword evidence="4" id="KW-0472">Membrane</keyword>
<evidence type="ECO:0000256" key="1">
    <source>
        <dbReference type="ARBA" id="ARBA00004141"/>
    </source>
</evidence>
<dbReference type="GO" id="GO:0016020">
    <property type="term" value="C:membrane"/>
    <property type="evidence" value="ECO:0007669"/>
    <property type="project" value="UniProtKB-SubCell"/>
</dbReference>
<keyword evidence="2" id="KW-0812">Transmembrane</keyword>
<evidence type="ECO:0000256" key="2">
    <source>
        <dbReference type="ARBA" id="ARBA00022692"/>
    </source>
</evidence>
<name>A0A919C338_9ACTN</name>